<keyword evidence="5" id="KW-1185">Reference proteome</keyword>
<dbReference type="Gene3D" id="4.10.400.10">
    <property type="entry name" value="Low-density Lipoprotein Receptor"/>
    <property type="match status" value="1"/>
</dbReference>
<reference evidence="4 5" key="1">
    <citation type="submission" date="2019-05" db="EMBL/GenBank/DDBJ databases">
        <title>Another draft genome of Portunus trituberculatus and its Hox gene families provides insights of decapod evolution.</title>
        <authorList>
            <person name="Jeong J.-H."/>
            <person name="Song I."/>
            <person name="Kim S."/>
            <person name="Choi T."/>
            <person name="Kim D."/>
            <person name="Ryu S."/>
            <person name="Kim W."/>
        </authorList>
    </citation>
    <scope>NUCLEOTIDE SEQUENCE [LARGE SCALE GENOMIC DNA]</scope>
    <source>
        <tissue evidence="4">Muscle</tissue>
    </source>
</reference>
<evidence type="ECO:0000313" key="5">
    <source>
        <dbReference type="Proteomes" id="UP000324222"/>
    </source>
</evidence>
<dbReference type="PROSITE" id="PS50068">
    <property type="entry name" value="LDLRA_2"/>
    <property type="match status" value="1"/>
</dbReference>
<sequence>MAGGGRVDIQGTIARWRVPLRPKPPSAHQRSSRNYARNFYGCVCVCVCFYIFFFISAFSVPNGPCPYPPLKYKKKLRVGGKETLRPLPTPDNEKTQTTFPEEPLMECDGRLCATGVCVTSQQECDARLDCPDLTDELSTCQLNVTTCLPEDVTVNVTANFTMECREKASQRQQC</sequence>
<dbReference type="EMBL" id="VSRR010005873">
    <property type="protein sequence ID" value="MPC43542.1"/>
    <property type="molecule type" value="Genomic_DNA"/>
</dbReference>
<dbReference type="SMART" id="SM00192">
    <property type="entry name" value="LDLa"/>
    <property type="match status" value="1"/>
</dbReference>
<dbReference type="Proteomes" id="UP000324222">
    <property type="component" value="Unassembled WGS sequence"/>
</dbReference>
<keyword evidence="3" id="KW-0812">Transmembrane</keyword>
<dbReference type="InterPro" id="IPR036055">
    <property type="entry name" value="LDL_receptor-like_sf"/>
</dbReference>
<feature type="transmembrane region" description="Helical" evidence="3">
    <location>
        <begin position="39"/>
        <end position="60"/>
    </location>
</feature>
<organism evidence="4 5">
    <name type="scientific">Portunus trituberculatus</name>
    <name type="common">Swimming crab</name>
    <name type="synonym">Neptunus trituberculatus</name>
    <dbReference type="NCBI Taxonomy" id="210409"/>
    <lineage>
        <taxon>Eukaryota</taxon>
        <taxon>Metazoa</taxon>
        <taxon>Ecdysozoa</taxon>
        <taxon>Arthropoda</taxon>
        <taxon>Crustacea</taxon>
        <taxon>Multicrustacea</taxon>
        <taxon>Malacostraca</taxon>
        <taxon>Eumalacostraca</taxon>
        <taxon>Eucarida</taxon>
        <taxon>Decapoda</taxon>
        <taxon>Pleocyemata</taxon>
        <taxon>Brachyura</taxon>
        <taxon>Eubrachyura</taxon>
        <taxon>Portunoidea</taxon>
        <taxon>Portunidae</taxon>
        <taxon>Portuninae</taxon>
        <taxon>Portunus</taxon>
    </lineage>
</organism>
<name>A0A5B7FAQ8_PORTR</name>
<dbReference type="SUPFAM" id="SSF57424">
    <property type="entry name" value="LDL receptor-like module"/>
    <property type="match status" value="1"/>
</dbReference>
<gene>
    <name evidence="4" type="ORF">E2C01_037191</name>
</gene>
<proteinExistence type="predicted"/>
<feature type="disulfide bond" evidence="2">
    <location>
        <begin position="112"/>
        <end position="130"/>
    </location>
</feature>
<dbReference type="OrthoDB" id="6411962at2759"/>
<evidence type="ECO:0000256" key="2">
    <source>
        <dbReference type="PROSITE-ProRule" id="PRU00124"/>
    </source>
</evidence>
<comment type="caution">
    <text evidence="4">The sequence shown here is derived from an EMBL/GenBank/DDBJ whole genome shotgun (WGS) entry which is preliminary data.</text>
</comment>
<keyword evidence="3" id="KW-1133">Transmembrane helix</keyword>
<evidence type="ECO:0000256" key="1">
    <source>
        <dbReference type="ARBA" id="ARBA00023157"/>
    </source>
</evidence>
<keyword evidence="1 2" id="KW-1015">Disulfide bond</keyword>
<dbReference type="AlphaFoldDB" id="A0A5B7FAQ8"/>
<accession>A0A5B7FAQ8</accession>
<keyword evidence="3" id="KW-0472">Membrane</keyword>
<comment type="caution">
    <text evidence="2">Lacks conserved residue(s) required for the propagation of feature annotation.</text>
</comment>
<dbReference type="InterPro" id="IPR002172">
    <property type="entry name" value="LDrepeatLR_classA_rpt"/>
</dbReference>
<evidence type="ECO:0000256" key="3">
    <source>
        <dbReference type="SAM" id="Phobius"/>
    </source>
</evidence>
<protein>
    <submittedName>
        <fullName evidence="4">Uncharacterized protein</fullName>
    </submittedName>
</protein>
<evidence type="ECO:0000313" key="4">
    <source>
        <dbReference type="EMBL" id="MPC43542.1"/>
    </source>
</evidence>